<feature type="compositionally biased region" description="Polar residues" evidence="1">
    <location>
        <begin position="313"/>
        <end position="329"/>
    </location>
</feature>
<name>T1KLX4_TETUR</name>
<keyword evidence="2" id="KW-0812">Transmembrane</keyword>
<dbReference type="Proteomes" id="UP000015104">
    <property type="component" value="Unassembled WGS sequence"/>
</dbReference>
<protein>
    <submittedName>
        <fullName evidence="3">Uncharacterized protein</fullName>
    </submittedName>
</protein>
<dbReference type="HOGENOM" id="CLU_550231_0_0_1"/>
<feature type="region of interest" description="Disordered" evidence="1">
    <location>
        <begin position="357"/>
        <end position="378"/>
    </location>
</feature>
<keyword evidence="4" id="KW-1185">Reference proteome</keyword>
<proteinExistence type="predicted"/>
<accession>T1KLX4</accession>
<dbReference type="AlphaFoldDB" id="T1KLX4"/>
<dbReference type="EnsemblMetazoa" id="tetur14g04010.1">
    <property type="protein sequence ID" value="tetur14g04010.1"/>
    <property type="gene ID" value="tetur14g04010"/>
</dbReference>
<dbReference type="EMBL" id="CAEY01000213">
    <property type="status" value="NOT_ANNOTATED_CDS"/>
    <property type="molecule type" value="Genomic_DNA"/>
</dbReference>
<reference evidence="3" key="2">
    <citation type="submission" date="2015-06" db="UniProtKB">
        <authorList>
            <consortium name="EnsemblMetazoa"/>
        </authorList>
    </citation>
    <scope>IDENTIFICATION</scope>
</reference>
<feature type="transmembrane region" description="Helical" evidence="2">
    <location>
        <begin position="470"/>
        <end position="490"/>
    </location>
</feature>
<reference evidence="4" key="1">
    <citation type="submission" date="2011-08" db="EMBL/GenBank/DDBJ databases">
        <authorList>
            <person name="Rombauts S."/>
        </authorList>
    </citation>
    <scope>NUCLEOTIDE SEQUENCE</scope>
    <source>
        <strain evidence="4">London</strain>
    </source>
</reference>
<feature type="region of interest" description="Disordered" evidence="1">
    <location>
        <begin position="275"/>
        <end position="331"/>
    </location>
</feature>
<keyword evidence="2" id="KW-1133">Transmembrane helix</keyword>
<evidence type="ECO:0000313" key="3">
    <source>
        <dbReference type="EnsemblMetazoa" id="tetur14g04010.1"/>
    </source>
</evidence>
<evidence type="ECO:0000313" key="4">
    <source>
        <dbReference type="Proteomes" id="UP000015104"/>
    </source>
</evidence>
<organism evidence="3 4">
    <name type="scientific">Tetranychus urticae</name>
    <name type="common">Two-spotted spider mite</name>
    <dbReference type="NCBI Taxonomy" id="32264"/>
    <lineage>
        <taxon>Eukaryota</taxon>
        <taxon>Metazoa</taxon>
        <taxon>Ecdysozoa</taxon>
        <taxon>Arthropoda</taxon>
        <taxon>Chelicerata</taxon>
        <taxon>Arachnida</taxon>
        <taxon>Acari</taxon>
        <taxon>Acariformes</taxon>
        <taxon>Trombidiformes</taxon>
        <taxon>Prostigmata</taxon>
        <taxon>Eleutherengona</taxon>
        <taxon>Raphignathae</taxon>
        <taxon>Tetranychoidea</taxon>
        <taxon>Tetranychidae</taxon>
        <taxon>Tetranychus</taxon>
    </lineage>
</organism>
<keyword evidence="2" id="KW-0472">Membrane</keyword>
<feature type="compositionally biased region" description="Basic and acidic residues" evidence="1">
    <location>
        <begin position="275"/>
        <end position="298"/>
    </location>
</feature>
<evidence type="ECO:0000256" key="2">
    <source>
        <dbReference type="SAM" id="Phobius"/>
    </source>
</evidence>
<sequence>MPLYCFRIQFKVERQAKQVIIRLLVTLNNPKGLRETRDHHNECERSESSSKMSKYIGTTVHKPNEKTNANVDETCSCPYFIPLISDSNNVQSKLETYIEPFKQIQLKSCDSPTIENQITESFSNIKSLLLSDTVHAEIHPEPCINNNQQSHEKQLQGLTKANKTKAVQQSFKNSHNNIFDSLPNFSPLVKNKIDPNRESKMTVFSIIKSNNNTKPNGIIFNGSLPNGLVKSSFRPSQPDNNSLAEIKLNMEATEVEGGQSSRAVDDTVIDCSDDANEKRKQVEKQENAENCDSRDETGAHPTTNESENVEDGTVTSPDNVSKENVISVNEKSENRKIKNLLKGVPNDKKLLLERRLSGSHPLPDTPDTNESSAPSPDWASKILNQENIRIQNANTTRTAITYTHRYSSIASRAPSITSSYSAYDVPHEKLTDLRKILHPEVEKKDLETVFKAHWETFMDCRCFECTFNNAAKFITVAVLAFTLFLFIRALTNIFRR</sequence>
<evidence type="ECO:0000256" key="1">
    <source>
        <dbReference type="SAM" id="MobiDB-lite"/>
    </source>
</evidence>